<evidence type="ECO:0000313" key="4">
    <source>
        <dbReference type="Proteomes" id="UP000244956"/>
    </source>
</evidence>
<dbReference type="Gene3D" id="3.30.830.10">
    <property type="entry name" value="Metalloenzyme, LuxS/M16 peptidase-like"/>
    <property type="match status" value="2"/>
</dbReference>
<evidence type="ECO:0000259" key="2">
    <source>
        <dbReference type="Pfam" id="PF05193"/>
    </source>
</evidence>
<feature type="domain" description="Peptidase M16 N-terminal" evidence="1">
    <location>
        <begin position="68"/>
        <end position="137"/>
    </location>
</feature>
<dbReference type="AlphaFoldDB" id="A0A2U2B9P7"/>
<gene>
    <name evidence="3" type="ORF">DDZ16_07790</name>
</gene>
<dbReference type="PANTHER" id="PTHR11851:SF224">
    <property type="entry name" value="PROCESSING PROTEASE"/>
    <property type="match status" value="1"/>
</dbReference>
<dbReference type="SUPFAM" id="SSF63411">
    <property type="entry name" value="LuxS/MPP-like metallohydrolase"/>
    <property type="match status" value="2"/>
</dbReference>
<accession>A0A2U2B9P7</accession>
<dbReference type="InterPro" id="IPR050361">
    <property type="entry name" value="MPP/UQCRC_Complex"/>
</dbReference>
<protein>
    <submittedName>
        <fullName evidence="3">Insulinase family protein</fullName>
    </submittedName>
</protein>
<name>A0A2U2B9P7_9BACT</name>
<dbReference type="InterPro" id="IPR007863">
    <property type="entry name" value="Peptidase_M16_C"/>
</dbReference>
<dbReference type="InterPro" id="IPR011249">
    <property type="entry name" value="Metalloenz_LuxS/M16"/>
</dbReference>
<proteinExistence type="predicted"/>
<evidence type="ECO:0000313" key="3">
    <source>
        <dbReference type="EMBL" id="PWD99788.1"/>
    </source>
</evidence>
<dbReference type="RefSeq" id="WP_109263889.1">
    <property type="nucleotide sequence ID" value="NZ_QEWP01000005.1"/>
</dbReference>
<evidence type="ECO:0000259" key="1">
    <source>
        <dbReference type="Pfam" id="PF00675"/>
    </source>
</evidence>
<organism evidence="3 4">
    <name type="scientific">Marinilabilia rubra</name>
    <dbReference type="NCBI Taxonomy" id="2162893"/>
    <lineage>
        <taxon>Bacteria</taxon>
        <taxon>Pseudomonadati</taxon>
        <taxon>Bacteroidota</taxon>
        <taxon>Bacteroidia</taxon>
        <taxon>Marinilabiliales</taxon>
        <taxon>Marinilabiliaceae</taxon>
        <taxon>Marinilabilia</taxon>
    </lineage>
</organism>
<keyword evidence="4" id="KW-1185">Reference proteome</keyword>
<dbReference type="GO" id="GO:0046872">
    <property type="term" value="F:metal ion binding"/>
    <property type="evidence" value="ECO:0007669"/>
    <property type="project" value="InterPro"/>
</dbReference>
<dbReference type="Proteomes" id="UP000244956">
    <property type="component" value="Unassembled WGS sequence"/>
</dbReference>
<comment type="caution">
    <text evidence="3">The sequence shown here is derived from an EMBL/GenBank/DDBJ whole genome shotgun (WGS) entry which is preliminary data.</text>
</comment>
<reference evidence="3 4" key="1">
    <citation type="submission" date="2018-05" db="EMBL/GenBank/DDBJ databases">
        <title>Marinilabilia rubrum sp. nov., isolated from saltern sediment.</title>
        <authorList>
            <person name="Zhang R."/>
        </authorList>
    </citation>
    <scope>NUCLEOTIDE SEQUENCE [LARGE SCALE GENOMIC DNA]</scope>
    <source>
        <strain evidence="3 4">WTE16</strain>
    </source>
</reference>
<dbReference type="OrthoDB" id="9811314at2"/>
<dbReference type="Pfam" id="PF05193">
    <property type="entry name" value="Peptidase_M16_C"/>
    <property type="match status" value="1"/>
</dbReference>
<dbReference type="InterPro" id="IPR011765">
    <property type="entry name" value="Pept_M16_N"/>
</dbReference>
<sequence>MSDFYHKAPEFKTIDKIDFLPVEKTSLDNGVPVFTLRAGSQDVTKLDIQFPAGAVQAGIPLVASTTANLMQEGTKGKTSMQISEMIDFFGAYINSQTYHHQTIFTVLCLTRHLPEMLELIHDIITRPAFPEHEYDLYLKKKKEEFIFEGEKVKTIATRQFGETIFGADHPYGRQLKEEHFEKISLDQIKDFHRSQYQPEHAKIFVAGQPGDQLQPLLNKYFGKGQAVKTDDNEMVPPVMPASGKFISIKKDNAMQTALRIGRPLFNNHHPDFIPLQVLNTILGGYFGSRLMTSVREEKGLTYGIGSFIMPLMHSGVWGISSEVAGESRDKAIEAIFGEFDKLRSTPVPEDELQMVKNYMMGEMLRNFDGPFSTADIYRTLQEYGMDFDFYQKMIDYIREVSAEEIRKTAERYLRREDFWIVAAGM</sequence>
<dbReference type="EMBL" id="QEWP01000005">
    <property type="protein sequence ID" value="PWD99788.1"/>
    <property type="molecule type" value="Genomic_DNA"/>
</dbReference>
<dbReference type="Pfam" id="PF00675">
    <property type="entry name" value="Peptidase_M16"/>
    <property type="match status" value="1"/>
</dbReference>
<feature type="domain" description="Peptidase M16 C-terminal" evidence="2">
    <location>
        <begin position="182"/>
        <end position="357"/>
    </location>
</feature>
<dbReference type="PANTHER" id="PTHR11851">
    <property type="entry name" value="METALLOPROTEASE"/>
    <property type="match status" value="1"/>
</dbReference>